<dbReference type="GeneID" id="9595071"/>
<name>D8PMZ2_SCHCM</name>
<dbReference type="KEGG" id="scm:SCHCO_02537659"/>
<protein>
    <submittedName>
        <fullName evidence="2">Uncharacterized protein</fullName>
    </submittedName>
</protein>
<dbReference type="InParanoid" id="D8PMZ2"/>
<feature type="compositionally biased region" description="Basic and acidic residues" evidence="1">
    <location>
        <begin position="49"/>
        <end position="76"/>
    </location>
</feature>
<dbReference type="RefSeq" id="XP_003036389.1">
    <property type="nucleotide sequence ID" value="XM_003036343.1"/>
</dbReference>
<dbReference type="HOGENOM" id="CLU_947157_0_0_1"/>
<dbReference type="VEuPathDB" id="FungiDB:SCHCODRAFT_02537659"/>
<dbReference type="Proteomes" id="UP000007431">
    <property type="component" value="Unassembled WGS sequence"/>
</dbReference>
<evidence type="ECO:0000256" key="1">
    <source>
        <dbReference type="SAM" id="MobiDB-lite"/>
    </source>
</evidence>
<sequence length="294" mass="33313">MPKVISANISRQSHTKPLRSRATVKLEQVAAEPPAIASGAAKKSARAVRPYDRPTKTERVQPTVEREGSSRGKIERSPANVAESSTLQQTEAGNGSYDSTAACPKVIAREFVDDDIVMLHCECLHDADQIRLQYRDGAPLPRPNTMGFELYNRLRRQPVAWNGSGTPLVYRALVSKRGSYVLRYKGRVVWEYSTDDWAAYWERQEKLSKKPYDWDAWNRAWKCIEHGFRNPIPGEKVEAYVHVGSKLTGVVEAPGSDAFDYLPTDLFRRCDLETTHRFLEYKRRTGKVAYLPGP</sequence>
<proteinExistence type="predicted"/>
<feature type="non-terminal residue" evidence="2">
    <location>
        <position position="294"/>
    </location>
</feature>
<reference evidence="2 3" key="1">
    <citation type="journal article" date="2010" name="Nat. Biotechnol.">
        <title>Genome sequence of the model mushroom Schizophyllum commune.</title>
        <authorList>
            <person name="Ohm R.A."/>
            <person name="de Jong J.F."/>
            <person name="Lugones L.G."/>
            <person name="Aerts A."/>
            <person name="Kothe E."/>
            <person name="Stajich J.E."/>
            <person name="de Vries R.P."/>
            <person name="Record E."/>
            <person name="Levasseur A."/>
            <person name="Baker S.E."/>
            <person name="Bartholomew K.A."/>
            <person name="Coutinho P.M."/>
            <person name="Erdmann S."/>
            <person name="Fowler T.J."/>
            <person name="Gathman A.C."/>
            <person name="Lombard V."/>
            <person name="Henrissat B."/>
            <person name="Knabe N."/>
            <person name="Kuees U."/>
            <person name="Lilly W.W."/>
            <person name="Lindquist E."/>
            <person name="Lucas S."/>
            <person name="Magnuson J.K."/>
            <person name="Piumi F."/>
            <person name="Raudaskoski M."/>
            <person name="Salamov A."/>
            <person name="Schmutz J."/>
            <person name="Schwarze F.W.M.R."/>
            <person name="vanKuyk P.A."/>
            <person name="Horton J.S."/>
            <person name="Grigoriev I.V."/>
            <person name="Woesten H.A.B."/>
        </authorList>
    </citation>
    <scope>NUCLEOTIDE SEQUENCE [LARGE SCALE GENOMIC DNA]</scope>
    <source>
        <strain evidence="3">H4-8 / FGSC 9210</strain>
    </source>
</reference>
<feature type="region of interest" description="Disordered" evidence="1">
    <location>
        <begin position="35"/>
        <end position="95"/>
    </location>
</feature>
<evidence type="ECO:0000313" key="3">
    <source>
        <dbReference type="Proteomes" id="UP000007431"/>
    </source>
</evidence>
<organism evidence="3">
    <name type="scientific">Schizophyllum commune (strain H4-8 / FGSC 9210)</name>
    <name type="common">Split gill fungus</name>
    <dbReference type="NCBI Taxonomy" id="578458"/>
    <lineage>
        <taxon>Eukaryota</taxon>
        <taxon>Fungi</taxon>
        <taxon>Dikarya</taxon>
        <taxon>Basidiomycota</taxon>
        <taxon>Agaricomycotina</taxon>
        <taxon>Agaricomycetes</taxon>
        <taxon>Agaricomycetidae</taxon>
        <taxon>Agaricales</taxon>
        <taxon>Schizophyllaceae</taxon>
        <taxon>Schizophyllum</taxon>
    </lineage>
</organism>
<dbReference type="OrthoDB" id="10313105at2759"/>
<dbReference type="AlphaFoldDB" id="D8PMZ2"/>
<keyword evidence="3" id="KW-1185">Reference proteome</keyword>
<feature type="compositionally biased region" description="Polar residues" evidence="1">
    <location>
        <begin position="82"/>
        <end position="95"/>
    </location>
</feature>
<accession>D8PMZ2</accession>
<gene>
    <name evidence="2" type="ORF">SCHCODRAFT_102283</name>
</gene>
<feature type="region of interest" description="Disordered" evidence="1">
    <location>
        <begin position="1"/>
        <end position="21"/>
    </location>
</feature>
<dbReference type="EMBL" id="GL377302">
    <property type="protein sequence ID" value="EFJ01487.1"/>
    <property type="molecule type" value="Genomic_DNA"/>
</dbReference>
<evidence type="ECO:0000313" key="2">
    <source>
        <dbReference type="EMBL" id="EFJ01487.1"/>
    </source>
</evidence>